<dbReference type="Proteomes" id="UP000836404">
    <property type="component" value="Unassembled WGS sequence"/>
</dbReference>
<proteinExistence type="predicted"/>
<organism evidence="2 3">
    <name type="scientific">Tilletia laevis</name>
    <dbReference type="NCBI Taxonomy" id="157183"/>
    <lineage>
        <taxon>Eukaryota</taxon>
        <taxon>Fungi</taxon>
        <taxon>Dikarya</taxon>
        <taxon>Basidiomycota</taxon>
        <taxon>Ustilaginomycotina</taxon>
        <taxon>Exobasidiomycetes</taxon>
        <taxon>Tilletiales</taxon>
        <taxon>Tilletiaceae</taxon>
        <taxon>Tilletia</taxon>
    </lineage>
</organism>
<dbReference type="AlphaFoldDB" id="A0A9N8QE59"/>
<sequence length="347" mass="40009">MNSSPAKPVDWNVEDEDLYNDQYQDNYEDELDEDSDEDEFDDNFGNEDEEEDDADVEQSPAQRKRKDRDFDDEKDRNERRAPARSTSTKARGVRIPPILYKAATLYKLSRASVKIFEEEVVSRMETDNEIPSAADIYTTARQMRIWENSEATREQLDVLKERTDELAVKVNSLAKANQKLTKADLTQLGKEVAYCFYSELVTRYCAKGPLFNKVIAYLKSDALLVSENFKHQFDDLEVRRAEINPAVKSILSRLRGACGDRIHESMGIDTGTKKEALPLLWLRLCKGYDVPFTTKRAYRVAVLRWIAADVSVRQKDGKPTGKFWKTVDATIENLQKRQDQQPEEIKK</sequence>
<evidence type="ECO:0000256" key="1">
    <source>
        <dbReference type="SAM" id="MobiDB-lite"/>
    </source>
</evidence>
<reference evidence="2 3" key="1">
    <citation type="submission" date="2020-10" db="EMBL/GenBank/DDBJ databases">
        <authorList>
            <person name="Sedaghatjoo S."/>
        </authorList>
    </citation>
    <scope>NUCLEOTIDE SEQUENCE [LARGE SCALE GENOMIC DNA]</scope>
    <source>
        <strain evidence="2 3">LLFL</strain>
    </source>
</reference>
<name>A0A9N8QE59_9BASI</name>
<gene>
    <name evidence="2" type="ORF">JKILLFL_G71</name>
</gene>
<accession>A0A9N8QE59</accession>
<evidence type="ECO:0000313" key="3">
    <source>
        <dbReference type="Proteomes" id="UP000836404"/>
    </source>
</evidence>
<feature type="compositionally biased region" description="Acidic residues" evidence="1">
    <location>
        <begin position="26"/>
        <end position="56"/>
    </location>
</feature>
<keyword evidence="3" id="KW-1185">Reference proteome</keyword>
<protein>
    <submittedName>
        <fullName evidence="2">Uncharacterized protein</fullName>
    </submittedName>
</protein>
<dbReference type="EMBL" id="CAJHJF010003296">
    <property type="protein sequence ID" value="CAD6934131.1"/>
    <property type="molecule type" value="Genomic_DNA"/>
</dbReference>
<comment type="caution">
    <text evidence="2">The sequence shown here is derived from an EMBL/GenBank/DDBJ whole genome shotgun (WGS) entry which is preliminary data.</text>
</comment>
<feature type="compositionally biased region" description="Basic and acidic residues" evidence="1">
    <location>
        <begin position="67"/>
        <end position="81"/>
    </location>
</feature>
<evidence type="ECO:0000313" key="2">
    <source>
        <dbReference type="EMBL" id="CAD6934131.1"/>
    </source>
</evidence>
<feature type="region of interest" description="Disordered" evidence="1">
    <location>
        <begin position="1"/>
        <end position="90"/>
    </location>
</feature>